<sequence>MATHAARSFLKGSGASSRGILQIHHCLQNSVLGPLSSKVILIQLVSMPSNNLELRMHRWEELQ</sequence>
<dbReference type="Gramene" id="PUZ52276">
    <property type="protein sequence ID" value="PUZ52276"/>
    <property type="gene ID" value="GQ55_6G257300"/>
</dbReference>
<dbReference type="AlphaFoldDB" id="A0A2T7D9L6"/>
<dbReference type="Proteomes" id="UP000244336">
    <property type="component" value="Chromosome 6"/>
</dbReference>
<gene>
    <name evidence="1" type="ORF">GQ55_6G257300</name>
</gene>
<dbReference type="EMBL" id="CM009754">
    <property type="protein sequence ID" value="PUZ52276.1"/>
    <property type="molecule type" value="Genomic_DNA"/>
</dbReference>
<name>A0A2T7D9L6_9POAL</name>
<evidence type="ECO:0000313" key="2">
    <source>
        <dbReference type="Proteomes" id="UP000244336"/>
    </source>
</evidence>
<proteinExistence type="predicted"/>
<reference evidence="1 2" key="1">
    <citation type="submission" date="2018-04" db="EMBL/GenBank/DDBJ databases">
        <title>WGS assembly of Panicum hallii var. hallii HAL2.</title>
        <authorList>
            <person name="Lovell J."/>
            <person name="Jenkins J."/>
            <person name="Lowry D."/>
            <person name="Mamidi S."/>
            <person name="Sreedasyam A."/>
            <person name="Weng X."/>
            <person name="Barry K."/>
            <person name="Bonette J."/>
            <person name="Campitelli B."/>
            <person name="Daum C."/>
            <person name="Gordon S."/>
            <person name="Gould B."/>
            <person name="Lipzen A."/>
            <person name="MacQueen A."/>
            <person name="Palacio-Mejia J."/>
            <person name="Plott C."/>
            <person name="Shakirov E."/>
            <person name="Shu S."/>
            <person name="Yoshinaga Y."/>
            <person name="Zane M."/>
            <person name="Rokhsar D."/>
            <person name="Grimwood J."/>
            <person name="Schmutz J."/>
            <person name="Juenger T."/>
        </authorList>
    </citation>
    <scope>NUCLEOTIDE SEQUENCE [LARGE SCALE GENOMIC DNA]</scope>
    <source>
        <strain evidence="2">cv. HAL2</strain>
    </source>
</reference>
<organism evidence="1 2">
    <name type="scientific">Panicum hallii var. hallii</name>
    <dbReference type="NCBI Taxonomy" id="1504633"/>
    <lineage>
        <taxon>Eukaryota</taxon>
        <taxon>Viridiplantae</taxon>
        <taxon>Streptophyta</taxon>
        <taxon>Embryophyta</taxon>
        <taxon>Tracheophyta</taxon>
        <taxon>Spermatophyta</taxon>
        <taxon>Magnoliopsida</taxon>
        <taxon>Liliopsida</taxon>
        <taxon>Poales</taxon>
        <taxon>Poaceae</taxon>
        <taxon>PACMAD clade</taxon>
        <taxon>Panicoideae</taxon>
        <taxon>Panicodae</taxon>
        <taxon>Paniceae</taxon>
        <taxon>Panicinae</taxon>
        <taxon>Panicum</taxon>
        <taxon>Panicum sect. Panicum</taxon>
    </lineage>
</organism>
<accession>A0A2T7D9L6</accession>
<evidence type="ECO:0000313" key="1">
    <source>
        <dbReference type="EMBL" id="PUZ52276.1"/>
    </source>
</evidence>
<protein>
    <submittedName>
        <fullName evidence="1">Uncharacterized protein</fullName>
    </submittedName>
</protein>
<keyword evidence="2" id="KW-1185">Reference proteome</keyword>